<keyword evidence="2" id="KW-1185">Reference proteome</keyword>
<dbReference type="EMBL" id="MT553337">
    <property type="protein sequence ID" value="QKO02438.1"/>
    <property type="molecule type" value="Genomic_DNA"/>
</dbReference>
<reference evidence="1 2" key="1">
    <citation type="submission" date="2020-06" db="EMBL/GenBank/DDBJ databases">
        <authorList>
            <person name="Fast K.M."/>
            <person name="Johnson K."/>
            <person name="Mayfield K.N."/>
            <person name="Stephens L.A."/>
            <person name="Reid T.H."/>
            <person name="Ryan E.D."/>
            <person name="Keener T.W."/>
            <person name="Sandel M.W."/>
            <person name="Garlena R.A."/>
            <person name="Russell D.A."/>
            <person name="Pope W.H."/>
            <person name="Jacobs-Sera D."/>
            <person name="Hatfull G.F."/>
        </authorList>
    </citation>
    <scope>NUCLEOTIDE SEQUENCE [LARGE SCALE GENOMIC DNA]</scope>
</reference>
<organism evidence="1 2">
    <name type="scientific">Mycobacterium phage DroogsArmy</name>
    <dbReference type="NCBI Taxonomy" id="2744011"/>
    <lineage>
        <taxon>Viruses</taxon>
        <taxon>Duplodnaviria</taxon>
        <taxon>Heunggongvirae</taxon>
        <taxon>Uroviricota</taxon>
        <taxon>Caudoviricetes</taxon>
        <taxon>Timshelvirus</taxon>
        <taxon>Timshelvirus droogsarmy</taxon>
    </lineage>
</organism>
<gene>
    <name evidence="1" type="primary">42</name>
    <name evidence="1" type="ORF">SEA_DROOGSARMY_42</name>
</gene>
<evidence type="ECO:0000313" key="1">
    <source>
        <dbReference type="EMBL" id="QKO02438.1"/>
    </source>
</evidence>
<dbReference type="GeneID" id="64871629"/>
<dbReference type="Proteomes" id="UP000509248">
    <property type="component" value="Segment"/>
</dbReference>
<accession>A0A6N0A6I4</accession>
<sequence length="67" mass="8033">MTPLTEKQKLWDWLKAERQWGDKVRQWLKAEGVPEHVLAMRRSGIYVPPPTINRASRRALRRRLKLL</sequence>
<name>A0A6N0A6I4_9CAUD</name>
<protein>
    <submittedName>
        <fullName evidence="1">Uncharacterized protein</fullName>
    </submittedName>
</protein>
<evidence type="ECO:0000313" key="2">
    <source>
        <dbReference type="Proteomes" id="UP000509248"/>
    </source>
</evidence>
<proteinExistence type="predicted"/>
<dbReference type="KEGG" id="vg:64871629"/>
<dbReference type="RefSeq" id="YP_010061996.1">
    <property type="nucleotide sequence ID" value="NC_054789.1"/>
</dbReference>